<evidence type="ECO:0000313" key="9">
    <source>
        <dbReference type="EMBL" id="KNE89955.1"/>
    </source>
</evidence>
<dbReference type="PANTHER" id="PTHR21483">
    <property type="entry name" value="RNA POLYMERASE II-ASSOCIATED PROTEIN 1"/>
    <property type="match status" value="1"/>
</dbReference>
<accession>A0A0L0USL2</accession>
<evidence type="ECO:0000259" key="6">
    <source>
        <dbReference type="Pfam" id="PF08620"/>
    </source>
</evidence>
<dbReference type="EMBL" id="AJIL01000286">
    <property type="protein sequence ID" value="KNE89955.1"/>
    <property type="molecule type" value="Genomic_DNA"/>
</dbReference>
<dbReference type="OrthoDB" id="348201at2759"/>
<dbReference type="InterPro" id="IPR057989">
    <property type="entry name" value="TPR_RPAP1/MINIYO-like"/>
</dbReference>
<dbReference type="Pfam" id="PF25766">
    <property type="entry name" value="TPR_RPAP1"/>
    <property type="match status" value="1"/>
</dbReference>
<dbReference type="PANTHER" id="PTHR21483:SF18">
    <property type="entry name" value="RNA POLYMERASE II-ASSOCIATED PROTEIN 1"/>
    <property type="match status" value="1"/>
</dbReference>
<evidence type="ECO:0000256" key="4">
    <source>
        <dbReference type="ARBA" id="ARBA00023242"/>
    </source>
</evidence>
<evidence type="ECO:0000259" key="8">
    <source>
        <dbReference type="Pfam" id="PF25766"/>
    </source>
</evidence>
<feature type="domain" description="RPAP1 N-terminal" evidence="7">
    <location>
        <begin position="225"/>
        <end position="265"/>
    </location>
</feature>
<evidence type="ECO:0000259" key="7">
    <source>
        <dbReference type="Pfam" id="PF08621"/>
    </source>
</evidence>
<feature type="compositionally biased region" description="Polar residues" evidence="5">
    <location>
        <begin position="184"/>
        <end position="202"/>
    </location>
</feature>
<keyword evidence="10" id="KW-1185">Reference proteome</keyword>
<proteinExistence type="inferred from homology"/>
<dbReference type="Pfam" id="PF08621">
    <property type="entry name" value="RPAP1_N"/>
    <property type="match status" value="1"/>
</dbReference>
<keyword evidence="3" id="KW-0804">Transcription</keyword>
<comment type="similarity">
    <text evidence="2">Belongs to the RPAP1 family.</text>
</comment>
<evidence type="ECO:0000256" key="3">
    <source>
        <dbReference type="ARBA" id="ARBA00023163"/>
    </source>
</evidence>
<sequence length="1347" mass="149566">MYAGTPSDHGRQSIRPSLADLTSDDFFEKLQVEANQLRNGQTLESNHNNTNPMPTLASNRAKVEAPRSSTAKKSRFAQQREAELQSSQSLDGDSPVPTGRFELDLGAEGNDDRDPSQAATTNTKGPPPVMAEIMERCSNPPNNHSDPTFRADATPVTISSTSINPQSSIPPWELRRLASRHSSQKSQQTPTDKPSIPIAQNKSCCDVTPTGGSAKGTIMATEKCQISSENEALLSQMSPDEILREQAAIKAQLMQSNPELLTKLLTKFNMEPPTHQGPSDTSTLPIPISKKQKHVRYAEDDIIPLDPPPFQKEIGSCTPKPHLDGLNDPRRPSPLKFDWNGVRVADLEDPHQTDRSSDENIHVHHTSAYTFKQLLRLIISSVPSQRIMGFKIVTQIVVRYLNSSNHGLDDAEMAILTEELNGASLEILTIAAQATRERNLGIATSAITLLASILSQASTSRTSQSSYECIVKSDWIEELITQTTLLADFHSQLQHQELPRQSLTSIVQILRDLITLGDSAKVSEEIVKRPSFLELIIQVLVVVPWPLSSTSRLEVPDLSAFELLLELAKSSRSCSRSILDRALLTPMLRFVALPYWSLVGSSDSVAEGLIPVPNDHIMGVLIHSMRYQFELISVFGGYGLGANLRTTLDPLLRTTSKGLYNILQDAISDPSSAPTYRVAQEFTLISAFIKLLQSWIQCADDPHFCDPPHSITWSQVTEWESSTIDFLRLSSISGPRSPGLNEVLACVCDSLASYIGRSSRKKTNIGSCLASLESLMPQLETIFKTTTNNVIPYSHEDCKSQPDLFSQFRLLISFAKLKTCLSRSNSTSSKASPLLAATYFQYNFPDEFFASSCRLAFEVEGLSLLPWALSVCHISSDTTSNLERFLLAGLLVRNSDGMVVGDLLAETLNRCQSRVNAQFQNASKHSTQLIELSRLSPIFNDYIDQSSPSTRISDPSPHQLQNQTSQNEKSAFLLSSTWPLLVIAFLRSEHLASASTTSQIGSSDVVRASLAMTLVVQSLLCDMQGRFESLSDIFQTLILDRCSVWKTVMTAIIATTSQTYRLNHQDTEEPLESIFEDEACADLIIRLMDTPNRLAPPRSQTNGFKPNSQPEAIKVQESEDVELYTIFTDILATFDSTSFGNRSFVRILVPFLSMRRGREFRGKLFSDHGDILKHMKIGTEDVISLNDSGLKEYLYPLEDSAQMLHLFAETLTNPSTSINSREYPFLFLYLIHHLSSQIYNSILEDRIRIDLLKVILNKAKDDEICQAILYYDQPINSSHDIPGLADSLVSQTVIPNEQSDGQDDRGKNSKLRKLQSLQELFSSTLAVDHHQSSVNRLTRLGWEISST</sequence>
<evidence type="ECO:0000313" key="10">
    <source>
        <dbReference type="Proteomes" id="UP000054564"/>
    </source>
</evidence>
<evidence type="ECO:0000256" key="1">
    <source>
        <dbReference type="ARBA" id="ARBA00004123"/>
    </source>
</evidence>
<keyword evidence="4" id="KW-0539">Nucleus</keyword>
<dbReference type="InterPro" id="IPR013930">
    <property type="entry name" value="RPAP1_N"/>
</dbReference>
<dbReference type="Pfam" id="PF08620">
    <property type="entry name" value="RPAP1_C"/>
    <property type="match status" value="1"/>
</dbReference>
<gene>
    <name evidence="9" type="ORF">PSTG_16600</name>
</gene>
<evidence type="ECO:0008006" key="11">
    <source>
        <dbReference type="Google" id="ProtNLM"/>
    </source>
</evidence>
<name>A0A0L0USL2_9BASI</name>
<evidence type="ECO:0000256" key="2">
    <source>
        <dbReference type="ARBA" id="ARBA00009953"/>
    </source>
</evidence>
<dbReference type="GO" id="GO:0006366">
    <property type="term" value="P:transcription by RNA polymerase II"/>
    <property type="evidence" value="ECO:0007669"/>
    <property type="project" value="InterPro"/>
</dbReference>
<feature type="domain" description="RPAP1 C-terminal" evidence="6">
    <location>
        <begin position="336"/>
        <end position="399"/>
    </location>
</feature>
<reference evidence="10" key="1">
    <citation type="submission" date="2014-03" db="EMBL/GenBank/DDBJ databases">
        <title>The Genome Sequence of Puccinia striiformis f. sp. tritici PST-78.</title>
        <authorList>
            <consortium name="The Broad Institute Genome Sequencing Platform"/>
            <person name="Cuomo C."/>
            <person name="Hulbert S."/>
            <person name="Chen X."/>
            <person name="Walker B."/>
            <person name="Young S.K."/>
            <person name="Zeng Q."/>
            <person name="Gargeya S."/>
            <person name="Fitzgerald M."/>
            <person name="Haas B."/>
            <person name="Abouelleil A."/>
            <person name="Alvarado L."/>
            <person name="Arachchi H.M."/>
            <person name="Berlin A.M."/>
            <person name="Chapman S.B."/>
            <person name="Goldberg J."/>
            <person name="Griggs A."/>
            <person name="Gujja S."/>
            <person name="Hansen M."/>
            <person name="Howarth C."/>
            <person name="Imamovic A."/>
            <person name="Larimer J."/>
            <person name="McCowan C."/>
            <person name="Montmayeur A."/>
            <person name="Murphy C."/>
            <person name="Neiman D."/>
            <person name="Pearson M."/>
            <person name="Priest M."/>
            <person name="Roberts A."/>
            <person name="Saif S."/>
            <person name="Shea T."/>
            <person name="Sisk P."/>
            <person name="Sykes S."/>
            <person name="Wortman J."/>
            <person name="Nusbaum C."/>
            <person name="Birren B."/>
        </authorList>
    </citation>
    <scope>NUCLEOTIDE SEQUENCE [LARGE SCALE GENOMIC DNA]</scope>
    <source>
        <strain evidence="10">race PST-78</strain>
    </source>
</reference>
<evidence type="ECO:0000256" key="5">
    <source>
        <dbReference type="SAM" id="MobiDB-lite"/>
    </source>
</evidence>
<dbReference type="Proteomes" id="UP000054564">
    <property type="component" value="Unassembled WGS sequence"/>
</dbReference>
<dbReference type="InterPro" id="IPR039913">
    <property type="entry name" value="RPAP1/Rba50"/>
</dbReference>
<comment type="caution">
    <text evidence="9">The sequence shown here is derived from an EMBL/GenBank/DDBJ whole genome shotgun (WGS) entry which is preliminary data.</text>
</comment>
<feature type="region of interest" description="Disordered" evidence="5">
    <location>
        <begin position="178"/>
        <end position="202"/>
    </location>
</feature>
<protein>
    <recommendedName>
        <fullName evidence="11">RNA polymerase II-associated protein 1 C-terminal domain-containing protein</fullName>
    </recommendedName>
</protein>
<feature type="domain" description="RPAP1/MINIYO-like TPR repeats" evidence="8">
    <location>
        <begin position="1124"/>
        <end position="1240"/>
    </location>
</feature>
<feature type="region of interest" description="Disordered" evidence="5">
    <location>
        <begin position="33"/>
        <end position="152"/>
    </location>
</feature>
<organism evidence="9 10">
    <name type="scientific">Puccinia striiformis f. sp. tritici PST-78</name>
    <dbReference type="NCBI Taxonomy" id="1165861"/>
    <lineage>
        <taxon>Eukaryota</taxon>
        <taxon>Fungi</taxon>
        <taxon>Dikarya</taxon>
        <taxon>Basidiomycota</taxon>
        <taxon>Pucciniomycotina</taxon>
        <taxon>Pucciniomycetes</taxon>
        <taxon>Pucciniales</taxon>
        <taxon>Pucciniaceae</taxon>
        <taxon>Puccinia</taxon>
    </lineage>
</organism>
<feature type="compositionally biased region" description="Polar residues" evidence="5">
    <location>
        <begin position="33"/>
        <end position="58"/>
    </location>
</feature>
<dbReference type="InterPro" id="IPR013929">
    <property type="entry name" value="RPAP1_C"/>
</dbReference>
<comment type="subcellular location">
    <subcellularLocation>
        <location evidence="1">Nucleus</location>
    </subcellularLocation>
</comment>